<dbReference type="PANTHER" id="PTHR39401:SF1">
    <property type="entry name" value="SNOAL-LIKE DOMAIN-CONTAINING PROTEIN"/>
    <property type="match status" value="1"/>
</dbReference>
<organism evidence="1">
    <name type="scientific">Bionectria ochroleuca</name>
    <name type="common">Gliocladium roseum</name>
    <dbReference type="NCBI Taxonomy" id="29856"/>
    <lineage>
        <taxon>Eukaryota</taxon>
        <taxon>Fungi</taxon>
        <taxon>Dikarya</taxon>
        <taxon>Ascomycota</taxon>
        <taxon>Pezizomycotina</taxon>
        <taxon>Sordariomycetes</taxon>
        <taxon>Hypocreomycetidae</taxon>
        <taxon>Hypocreales</taxon>
        <taxon>Bionectriaceae</taxon>
        <taxon>Clonostachys</taxon>
    </lineage>
</organism>
<accession>A0A0B7K4H3</accession>
<sequence length="148" mass="16604">MPHTYKSDYPSDLTTDPEIVQFFEDFYKTSDTPGAHDQYVDLFTKDANFVLASKRSVGHDEITTTRHGMWTAVASRKHTIPKIFPFGNGTNEFMLYGSVALGLKNGVEAEVEWAARAQVVKSSSDGKWRMSFYQVYLDTGATAAYAKK</sequence>
<dbReference type="SUPFAM" id="SSF54427">
    <property type="entry name" value="NTF2-like"/>
    <property type="match status" value="1"/>
</dbReference>
<dbReference type="Proteomes" id="UP000616885">
    <property type="component" value="Unassembled WGS sequence"/>
</dbReference>
<dbReference type="InterPro" id="IPR032710">
    <property type="entry name" value="NTF2-like_dom_sf"/>
</dbReference>
<dbReference type="EMBL" id="CDPU01000015">
    <property type="protein sequence ID" value="CEO49556.1"/>
    <property type="molecule type" value="Genomic_DNA"/>
</dbReference>
<evidence type="ECO:0000313" key="1">
    <source>
        <dbReference type="EMBL" id="CEO49556.1"/>
    </source>
</evidence>
<evidence type="ECO:0000313" key="2">
    <source>
        <dbReference type="EMBL" id="KAF9749029.1"/>
    </source>
</evidence>
<dbReference type="PANTHER" id="PTHR39401">
    <property type="entry name" value="SNOAL-LIKE DOMAIN-CONTAINING PROTEIN"/>
    <property type="match status" value="1"/>
</dbReference>
<reference evidence="1" key="1">
    <citation type="submission" date="2015-01" db="EMBL/GenBank/DDBJ databases">
        <authorList>
            <person name="Durling Mikael"/>
        </authorList>
    </citation>
    <scope>NUCLEOTIDE SEQUENCE</scope>
</reference>
<dbReference type="EMBL" id="JADCTT010000008">
    <property type="protein sequence ID" value="KAF9749029.1"/>
    <property type="molecule type" value="Genomic_DNA"/>
</dbReference>
<protein>
    <recommendedName>
        <fullName evidence="3">DUF4440 domain-containing protein</fullName>
    </recommendedName>
</protein>
<evidence type="ECO:0008006" key="3">
    <source>
        <dbReference type="Google" id="ProtNLM"/>
    </source>
</evidence>
<dbReference type="AlphaFoldDB" id="A0A0B7K4H3"/>
<gene>
    <name evidence="1" type="ORF">BN869_000005613_1</name>
    <name evidence="2" type="ORF">IM811_016824</name>
</gene>
<proteinExistence type="predicted"/>
<name>A0A0B7K4H3_BIOOC</name>
<reference evidence="2" key="2">
    <citation type="submission" date="2020-10" db="EMBL/GenBank/DDBJ databases">
        <title>High-Quality Genome Resource of Clonostachys rosea strain S41 by Oxford Nanopore Long-Read Sequencing.</title>
        <authorList>
            <person name="Wang H."/>
        </authorList>
    </citation>
    <scope>NUCLEOTIDE SEQUENCE</scope>
    <source>
        <strain evidence="2">S41</strain>
    </source>
</reference>